<evidence type="ECO:0000256" key="4">
    <source>
        <dbReference type="ARBA" id="ARBA00022519"/>
    </source>
</evidence>
<dbReference type="PANTHER" id="PTHR32196:SF21">
    <property type="entry name" value="ABC TRANSPORTER PERMEASE PROTEIN YPHD-RELATED"/>
    <property type="match status" value="1"/>
</dbReference>
<dbReference type="GO" id="GO:0005886">
    <property type="term" value="C:plasma membrane"/>
    <property type="evidence" value="ECO:0007669"/>
    <property type="project" value="UniProtKB-SubCell"/>
</dbReference>
<organism evidence="9 10">
    <name type="scientific">Tautonia plasticadhaerens</name>
    <dbReference type="NCBI Taxonomy" id="2527974"/>
    <lineage>
        <taxon>Bacteria</taxon>
        <taxon>Pseudomonadati</taxon>
        <taxon>Planctomycetota</taxon>
        <taxon>Planctomycetia</taxon>
        <taxon>Isosphaerales</taxon>
        <taxon>Isosphaeraceae</taxon>
        <taxon>Tautonia</taxon>
    </lineage>
</organism>
<gene>
    <name evidence="9" type="primary">rbsC_2</name>
    <name evidence="9" type="ORF">ElP_26150</name>
</gene>
<evidence type="ECO:0000256" key="7">
    <source>
        <dbReference type="ARBA" id="ARBA00023136"/>
    </source>
</evidence>
<dbReference type="EMBL" id="CP036426">
    <property type="protein sequence ID" value="QDV34721.1"/>
    <property type="molecule type" value="Genomic_DNA"/>
</dbReference>
<dbReference type="GO" id="GO:0022857">
    <property type="term" value="F:transmembrane transporter activity"/>
    <property type="evidence" value="ECO:0007669"/>
    <property type="project" value="InterPro"/>
</dbReference>
<dbReference type="Proteomes" id="UP000317835">
    <property type="component" value="Chromosome"/>
</dbReference>
<dbReference type="Pfam" id="PF02653">
    <property type="entry name" value="BPD_transp_2"/>
    <property type="match status" value="1"/>
</dbReference>
<proteinExistence type="predicted"/>
<evidence type="ECO:0000256" key="1">
    <source>
        <dbReference type="ARBA" id="ARBA00004651"/>
    </source>
</evidence>
<evidence type="ECO:0000256" key="6">
    <source>
        <dbReference type="ARBA" id="ARBA00022989"/>
    </source>
</evidence>
<feature type="transmembrane region" description="Helical" evidence="8">
    <location>
        <begin position="135"/>
        <end position="153"/>
    </location>
</feature>
<sequence length="332" mass="33236">MPMRFPGVGPPRAALLLRSEHLVLLLSAAAALAFWAAVPGFASGRNAANVLQNTLPLLALAIGQSFVLIGGGIDLSVTASIALASVVGASIMTGDGGPLAGHPMAVPAAVAAMLGVGGAMGGINGLSATRLGMPPFMVTLATLTAGGGLAVWYTKSQKIYELPDAFVGVSYGSVLGVPPAAVLVAALAVVAHVALSRTLFGRWLYASGMNPRAAEVSGVPVGRVTAASYVVSGLCAAIGAILYTSRLETGSPEIAPRILLDVIAACVIGGTSLFGGRGGVRRTAYGVLFIAVIDNGLNLMNLSNFAIMIVKGGVILLAALLDSARARAAGRA</sequence>
<dbReference type="InterPro" id="IPR001851">
    <property type="entry name" value="ABC_transp_permease"/>
</dbReference>
<reference evidence="9 10" key="1">
    <citation type="submission" date="2019-02" db="EMBL/GenBank/DDBJ databases">
        <title>Deep-cultivation of Planctomycetes and their phenomic and genomic characterization uncovers novel biology.</title>
        <authorList>
            <person name="Wiegand S."/>
            <person name="Jogler M."/>
            <person name="Boedeker C."/>
            <person name="Pinto D."/>
            <person name="Vollmers J."/>
            <person name="Rivas-Marin E."/>
            <person name="Kohn T."/>
            <person name="Peeters S.H."/>
            <person name="Heuer A."/>
            <person name="Rast P."/>
            <person name="Oberbeckmann S."/>
            <person name="Bunk B."/>
            <person name="Jeske O."/>
            <person name="Meyerdierks A."/>
            <person name="Storesund J.E."/>
            <person name="Kallscheuer N."/>
            <person name="Luecker S."/>
            <person name="Lage O.M."/>
            <person name="Pohl T."/>
            <person name="Merkel B.J."/>
            <person name="Hornburger P."/>
            <person name="Mueller R.-W."/>
            <person name="Bruemmer F."/>
            <person name="Labrenz M."/>
            <person name="Spormann A.M."/>
            <person name="Op den Camp H."/>
            <person name="Overmann J."/>
            <person name="Amann R."/>
            <person name="Jetten M.S.M."/>
            <person name="Mascher T."/>
            <person name="Medema M.H."/>
            <person name="Devos D.P."/>
            <person name="Kaster A.-K."/>
            <person name="Ovreas L."/>
            <person name="Rohde M."/>
            <person name="Galperin M.Y."/>
            <person name="Jogler C."/>
        </authorList>
    </citation>
    <scope>NUCLEOTIDE SEQUENCE [LARGE SCALE GENOMIC DNA]</scope>
    <source>
        <strain evidence="9 10">ElP</strain>
    </source>
</reference>
<dbReference type="KEGG" id="tpla:ElP_26150"/>
<comment type="subcellular location">
    <subcellularLocation>
        <location evidence="1">Cell membrane</location>
        <topology evidence="1">Multi-pass membrane protein</topology>
    </subcellularLocation>
</comment>
<name>A0A518H1L4_9BACT</name>
<evidence type="ECO:0000256" key="8">
    <source>
        <dbReference type="SAM" id="Phobius"/>
    </source>
</evidence>
<keyword evidence="2" id="KW-0813">Transport</keyword>
<keyword evidence="6 8" id="KW-1133">Transmembrane helix</keyword>
<evidence type="ECO:0000256" key="3">
    <source>
        <dbReference type="ARBA" id="ARBA00022475"/>
    </source>
</evidence>
<protein>
    <submittedName>
        <fullName evidence="9">Ribose transport system permease protein RbsC</fullName>
    </submittedName>
</protein>
<evidence type="ECO:0000256" key="2">
    <source>
        <dbReference type="ARBA" id="ARBA00022448"/>
    </source>
</evidence>
<feature type="transmembrane region" description="Helical" evidence="8">
    <location>
        <begin position="299"/>
        <end position="321"/>
    </location>
</feature>
<dbReference type="CDD" id="cd06579">
    <property type="entry name" value="TM_PBP1_transp_AraH_like"/>
    <property type="match status" value="1"/>
</dbReference>
<accession>A0A518H1L4</accession>
<evidence type="ECO:0000313" key="9">
    <source>
        <dbReference type="EMBL" id="QDV34721.1"/>
    </source>
</evidence>
<keyword evidence="10" id="KW-1185">Reference proteome</keyword>
<dbReference type="PANTHER" id="PTHR32196">
    <property type="entry name" value="ABC TRANSPORTER PERMEASE PROTEIN YPHD-RELATED-RELATED"/>
    <property type="match status" value="1"/>
</dbReference>
<feature type="transmembrane region" description="Helical" evidence="8">
    <location>
        <begin position="258"/>
        <end position="279"/>
    </location>
</feature>
<dbReference type="OrthoDB" id="9813906at2"/>
<keyword evidence="5 8" id="KW-0812">Transmembrane</keyword>
<feature type="transmembrane region" description="Helical" evidence="8">
    <location>
        <begin position="104"/>
        <end position="123"/>
    </location>
</feature>
<dbReference type="RefSeq" id="WP_145269804.1">
    <property type="nucleotide sequence ID" value="NZ_CP036426.1"/>
</dbReference>
<feature type="transmembrane region" description="Helical" evidence="8">
    <location>
        <begin position="165"/>
        <end position="195"/>
    </location>
</feature>
<keyword evidence="4" id="KW-0997">Cell inner membrane</keyword>
<keyword evidence="7 8" id="KW-0472">Membrane</keyword>
<dbReference type="AlphaFoldDB" id="A0A518H1L4"/>
<evidence type="ECO:0000256" key="5">
    <source>
        <dbReference type="ARBA" id="ARBA00022692"/>
    </source>
</evidence>
<evidence type="ECO:0000313" key="10">
    <source>
        <dbReference type="Proteomes" id="UP000317835"/>
    </source>
</evidence>
<feature type="transmembrane region" description="Helical" evidence="8">
    <location>
        <begin position="66"/>
        <end position="92"/>
    </location>
</feature>
<keyword evidence="3" id="KW-1003">Cell membrane</keyword>
<feature type="transmembrane region" description="Helical" evidence="8">
    <location>
        <begin position="226"/>
        <end position="246"/>
    </location>
</feature>